<evidence type="ECO:0000313" key="1">
    <source>
        <dbReference type="EMBL" id="KAA0016308.1"/>
    </source>
</evidence>
<proteinExistence type="predicted"/>
<dbReference type="OrthoDB" id="4567510at2"/>
<accession>A0A5A7S460</accession>
<gene>
    <name evidence="1" type="ORF">FOY51_26505</name>
</gene>
<dbReference type="EMBL" id="VLNY01000029">
    <property type="protein sequence ID" value="KAA0016308.1"/>
    <property type="molecule type" value="Genomic_DNA"/>
</dbReference>
<protein>
    <submittedName>
        <fullName evidence="1">Uncharacterized protein</fullName>
    </submittedName>
</protein>
<evidence type="ECO:0000313" key="2">
    <source>
        <dbReference type="Proteomes" id="UP000322244"/>
    </source>
</evidence>
<dbReference type="AlphaFoldDB" id="A0A5A7S460"/>
<name>A0A5A7S460_9NOCA</name>
<comment type="caution">
    <text evidence="1">The sequence shown here is derived from an EMBL/GenBank/DDBJ whole genome shotgun (WGS) entry which is preliminary data.</text>
</comment>
<organism evidence="1 2">
    <name type="scientific">Antrihabitans cavernicola</name>
    <dbReference type="NCBI Taxonomy" id="2495913"/>
    <lineage>
        <taxon>Bacteria</taxon>
        <taxon>Bacillati</taxon>
        <taxon>Actinomycetota</taxon>
        <taxon>Actinomycetes</taxon>
        <taxon>Mycobacteriales</taxon>
        <taxon>Nocardiaceae</taxon>
        <taxon>Antrihabitans</taxon>
    </lineage>
</organism>
<dbReference type="Proteomes" id="UP000322244">
    <property type="component" value="Unassembled WGS sequence"/>
</dbReference>
<keyword evidence="2" id="KW-1185">Reference proteome</keyword>
<reference evidence="1 2" key="1">
    <citation type="submission" date="2019-07" db="EMBL/GenBank/DDBJ databases">
        <title>Rhodococcus cavernicolus sp. nov., isolated from a cave.</title>
        <authorList>
            <person name="Lee S.D."/>
        </authorList>
    </citation>
    <scope>NUCLEOTIDE SEQUENCE [LARGE SCALE GENOMIC DNA]</scope>
    <source>
        <strain evidence="1 2">C1-24</strain>
    </source>
</reference>
<sequence length="286" mass="30331">MQIDSLDTPAAILDADVVIYVIAERLQSADRDALAMVSPANAVAVLNKADAVSSHWSDVVVRANDTMKITGVQTVPLVAPIGGTTSMSTVGDQELRDFRILAASDDPTLTLSPDLFAAAEVPVNTRDRLALLSRWELAGVTTALDTMRREPNIDAARLTQILHAFSGVDAAKTVVAARVHRSAALRGGALLDTLEKLAARSSSRDPIEQFLRGPTAAELGLAAGLASPALVDVVAGRDARQPVNAAEALRLAEWWTRYAASDVGAPSRRAANRIRHGYSARSVERA</sequence>